<proteinExistence type="predicted"/>
<dbReference type="PANTHER" id="PTHR33223">
    <property type="entry name" value="CCHC-TYPE DOMAIN-CONTAINING PROTEIN"/>
    <property type="match status" value="1"/>
</dbReference>
<dbReference type="Proteomes" id="UP001374535">
    <property type="component" value="Chromosome 4"/>
</dbReference>
<organism evidence="2 3">
    <name type="scientific">Vigna mungo</name>
    <name type="common">Black gram</name>
    <name type="synonym">Phaseolus mungo</name>
    <dbReference type="NCBI Taxonomy" id="3915"/>
    <lineage>
        <taxon>Eukaryota</taxon>
        <taxon>Viridiplantae</taxon>
        <taxon>Streptophyta</taxon>
        <taxon>Embryophyta</taxon>
        <taxon>Tracheophyta</taxon>
        <taxon>Spermatophyta</taxon>
        <taxon>Magnoliopsida</taxon>
        <taxon>eudicotyledons</taxon>
        <taxon>Gunneridae</taxon>
        <taxon>Pentapetalae</taxon>
        <taxon>rosids</taxon>
        <taxon>fabids</taxon>
        <taxon>Fabales</taxon>
        <taxon>Fabaceae</taxon>
        <taxon>Papilionoideae</taxon>
        <taxon>50 kb inversion clade</taxon>
        <taxon>NPAAA clade</taxon>
        <taxon>indigoferoid/millettioid clade</taxon>
        <taxon>Phaseoleae</taxon>
        <taxon>Vigna</taxon>
    </lineage>
</organism>
<dbReference type="AlphaFoldDB" id="A0AAQ3S1I7"/>
<name>A0AAQ3S1I7_VIGMU</name>
<accession>A0AAQ3S1I7</accession>
<evidence type="ECO:0000313" key="2">
    <source>
        <dbReference type="EMBL" id="WVZ15879.1"/>
    </source>
</evidence>
<evidence type="ECO:0000256" key="1">
    <source>
        <dbReference type="SAM" id="MobiDB-lite"/>
    </source>
</evidence>
<feature type="compositionally biased region" description="Low complexity" evidence="1">
    <location>
        <begin position="144"/>
        <end position="171"/>
    </location>
</feature>
<evidence type="ECO:0008006" key="4">
    <source>
        <dbReference type="Google" id="ProtNLM"/>
    </source>
</evidence>
<feature type="region of interest" description="Disordered" evidence="1">
    <location>
        <begin position="111"/>
        <end position="184"/>
    </location>
</feature>
<feature type="compositionally biased region" description="Basic and acidic residues" evidence="1">
    <location>
        <begin position="361"/>
        <end position="375"/>
    </location>
</feature>
<dbReference type="PANTHER" id="PTHR33223:SF10">
    <property type="entry name" value="AMINOTRANSFERASE-LIKE PLANT MOBILE DOMAIN-CONTAINING PROTEIN"/>
    <property type="match status" value="1"/>
</dbReference>
<reference evidence="2 3" key="1">
    <citation type="journal article" date="2023" name="Life. Sci Alliance">
        <title>Evolutionary insights into 3D genome organization and epigenetic landscape of Vigna mungo.</title>
        <authorList>
            <person name="Junaid A."/>
            <person name="Singh B."/>
            <person name="Bhatia S."/>
        </authorList>
    </citation>
    <scope>NUCLEOTIDE SEQUENCE [LARGE SCALE GENOMIC DNA]</scope>
    <source>
        <strain evidence="2">Urdbean</strain>
    </source>
</reference>
<feature type="region of interest" description="Disordered" evidence="1">
    <location>
        <begin position="589"/>
        <end position="612"/>
    </location>
</feature>
<keyword evidence="3" id="KW-1185">Reference proteome</keyword>
<protein>
    <recommendedName>
        <fullName evidence="4">Retrotransposon gag domain-containing protein</fullName>
    </recommendedName>
</protein>
<dbReference type="EMBL" id="CP144697">
    <property type="protein sequence ID" value="WVZ15879.1"/>
    <property type="molecule type" value="Genomic_DNA"/>
</dbReference>
<sequence>MIIWLRRCTLKFFQVEKVIVQLETSSSELVCNVEHPTKYPLKHFGAHRGAERVEEAQMVTTRSMDEQQTTRELITQMQEQMQAQARAMQEQLQEMQRKHEEEIVMLRNEQARRVQSEQHSALLAQRDHTSNSGTRRDQKQSHHTNPNGNPKGNANLNGNTNGNTNPNGNPNDNRKRREPTPLQTIRPVGLLPFTAAIMQAPMPEKALPIFDKYDGSTDPDDHMRAFVNAMAFYSNSGLVLCRAFSLSLKGEALSWYNTLPPNTVDCFAIVQTLFGRQYASSSVQDSRRIGKYQARKRGNFEGLYEKVNDSFVSNNLPSCLRPGYFTEKLYARPPKTMEKLQKRVAEFIRRQQEVDVGGSGKDGKRPFDNNDKSRDLSPTFKFNHYISLSAPRAKVLEETLNAKLLKLQEKATAKNADEKKEPNQEVPLEEDLYTEVPNGHTEGRNRDEIMIAVVVETVCRNDRFVGVLIKQYYHVSLTLMYSALRPQLFNNSASKVFGHSTSQLSNCSVSLPFGQSFSSTRKFSRNSWTIDDHSRLLGSSPGTPGPRKTILVYWEVLQELLGHGRPFSFTGKFSRNSWATDELLGHERSFSSTESFPGTPEPPTELLGHRRSFSSTRKFSRNSWATDDPSCLLGDSLGTPGPRTTIHAYWEIHK</sequence>
<evidence type="ECO:0000313" key="3">
    <source>
        <dbReference type="Proteomes" id="UP001374535"/>
    </source>
</evidence>
<feature type="compositionally biased region" description="Basic and acidic residues" evidence="1">
    <location>
        <begin position="125"/>
        <end position="140"/>
    </location>
</feature>
<gene>
    <name evidence="2" type="ORF">V8G54_013445</name>
</gene>
<feature type="region of interest" description="Disordered" evidence="1">
    <location>
        <begin position="351"/>
        <end position="375"/>
    </location>
</feature>